<accession>A0ABN9CS62</accession>
<keyword evidence="2" id="KW-1185">Reference proteome</keyword>
<protein>
    <submittedName>
        <fullName evidence="1">Uncharacterized protein</fullName>
    </submittedName>
</protein>
<dbReference type="EMBL" id="CATNWA010012251">
    <property type="protein sequence ID" value="CAI9563035.1"/>
    <property type="molecule type" value="Genomic_DNA"/>
</dbReference>
<sequence>KAELHPKGEVPLYELLPCSPLRICTFGERVPKFDRYPLPLPIRSPRKRKVSSLPP</sequence>
<organism evidence="1 2">
    <name type="scientific">Staurois parvus</name>
    <dbReference type="NCBI Taxonomy" id="386267"/>
    <lineage>
        <taxon>Eukaryota</taxon>
        <taxon>Metazoa</taxon>
        <taxon>Chordata</taxon>
        <taxon>Craniata</taxon>
        <taxon>Vertebrata</taxon>
        <taxon>Euteleostomi</taxon>
        <taxon>Amphibia</taxon>
        <taxon>Batrachia</taxon>
        <taxon>Anura</taxon>
        <taxon>Neobatrachia</taxon>
        <taxon>Ranoidea</taxon>
        <taxon>Ranidae</taxon>
        <taxon>Staurois</taxon>
    </lineage>
</organism>
<dbReference type="Proteomes" id="UP001162483">
    <property type="component" value="Unassembled WGS sequence"/>
</dbReference>
<comment type="caution">
    <text evidence="1">The sequence shown here is derived from an EMBL/GenBank/DDBJ whole genome shotgun (WGS) entry which is preliminary data.</text>
</comment>
<evidence type="ECO:0000313" key="2">
    <source>
        <dbReference type="Proteomes" id="UP001162483"/>
    </source>
</evidence>
<reference evidence="1" key="1">
    <citation type="submission" date="2023-05" db="EMBL/GenBank/DDBJ databases">
        <authorList>
            <person name="Stuckert A."/>
        </authorList>
    </citation>
    <scope>NUCLEOTIDE SEQUENCE</scope>
</reference>
<name>A0ABN9CS62_9NEOB</name>
<gene>
    <name evidence="1" type="ORF">SPARVUS_LOCUS5692033</name>
</gene>
<evidence type="ECO:0000313" key="1">
    <source>
        <dbReference type="EMBL" id="CAI9563035.1"/>
    </source>
</evidence>
<feature type="non-terminal residue" evidence="1">
    <location>
        <position position="1"/>
    </location>
</feature>
<proteinExistence type="predicted"/>